<sequence>MTRYAHRPLTAARTYSHGLRLVPPTTETCTDDGGIDWIAVERAATGDYDPTLLNLDERWAATHLLLAAGLGEPAIAERLATNKRQIHRWRHTDYRPSQRPRPAQTVSPCGTDAAYRRHQRRGEPIDDACRDGMREHWQQQRNRLKAAA</sequence>
<feature type="region of interest" description="Disordered" evidence="1">
    <location>
        <begin position="87"/>
        <end position="127"/>
    </location>
</feature>
<evidence type="ECO:0000313" key="2">
    <source>
        <dbReference type="EMBL" id="GAA2630014.1"/>
    </source>
</evidence>
<dbReference type="RefSeq" id="WP_344568974.1">
    <property type="nucleotide sequence ID" value="NZ_BAAARJ010000018.1"/>
</dbReference>
<proteinExistence type="predicted"/>
<keyword evidence="3" id="KW-1185">Reference proteome</keyword>
<organism evidence="2 3">
    <name type="scientific">Streptomyces axinellae</name>
    <dbReference type="NCBI Taxonomy" id="552788"/>
    <lineage>
        <taxon>Bacteria</taxon>
        <taxon>Bacillati</taxon>
        <taxon>Actinomycetota</taxon>
        <taxon>Actinomycetes</taxon>
        <taxon>Kitasatosporales</taxon>
        <taxon>Streptomycetaceae</taxon>
        <taxon>Streptomyces</taxon>
    </lineage>
</organism>
<evidence type="ECO:0008006" key="4">
    <source>
        <dbReference type="Google" id="ProtNLM"/>
    </source>
</evidence>
<name>A0ABN3QMF7_9ACTN</name>
<evidence type="ECO:0000313" key="3">
    <source>
        <dbReference type="Proteomes" id="UP001501447"/>
    </source>
</evidence>
<accession>A0ABN3QMF7</accession>
<reference evidence="2 3" key="1">
    <citation type="journal article" date="2019" name="Int. J. Syst. Evol. Microbiol.">
        <title>The Global Catalogue of Microorganisms (GCM) 10K type strain sequencing project: providing services to taxonomists for standard genome sequencing and annotation.</title>
        <authorList>
            <consortium name="The Broad Institute Genomics Platform"/>
            <consortium name="The Broad Institute Genome Sequencing Center for Infectious Disease"/>
            <person name="Wu L."/>
            <person name="Ma J."/>
        </authorList>
    </citation>
    <scope>NUCLEOTIDE SEQUENCE [LARGE SCALE GENOMIC DNA]</scope>
    <source>
        <strain evidence="2 3">JCM 16373</strain>
    </source>
</reference>
<comment type="caution">
    <text evidence="2">The sequence shown here is derived from an EMBL/GenBank/DDBJ whole genome shotgun (WGS) entry which is preliminary data.</text>
</comment>
<gene>
    <name evidence="2" type="ORF">GCM10009863_51830</name>
</gene>
<protein>
    <recommendedName>
        <fullName evidence="4">Helix-turn-helix domain-containing protein</fullName>
    </recommendedName>
</protein>
<dbReference type="EMBL" id="BAAARJ010000018">
    <property type="protein sequence ID" value="GAA2630014.1"/>
    <property type="molecule type" value="Genomic_DNA"/>
</dbReference>
<evidence type="ECO:0000256" key="1">
    <source>
        <dbReference type="SAM" id="MobiDB-lite"/>
    </source>
</evidence>
<dbReference type="Proteomes" id="UP001501447">
    <property type="component" value="Unassembled WGS sequence"/>
</dbReference>